<evidence type="ECO:0000256" key="2">
    <source>
        <dbReference type="SAM" id="Phobius"/>
    </source>
</evidence>
<dbReference type="EMBL" id="JACAZH010000007">
    <property type="protein sequence ID" value="KAF7363735.1"/>
    <property type="molecule type" value="Genomic_DNA"/>
</dbReference>
<feature type="signal peptide" evidence="3">
    <location>
        <begin position="1"/>
        <end position="18"/>
    </location>
</feature>
<dbReference type="AlphaFoldDB" id="A0A8H6YMA9"/>
<feature type="transmembrane region" description="Helical" evidence="2">
    <location>
        <begin position="285"/>
        <end position="308"/>
    </location>
</feature>
<evidence type="ECO:0000256" key="3">
    <source>
        <dbReference type="SAM" id="SignalP"/>
    </source>
</evidence>
<feature type="compositionally biased region" description="Low complexity" evidence="1">
    <location>
        <begin position="185"/>
        <end position="241"/>
    </location>
</feature>
<comment type="caution">
    <text evidence="4">The sequence shown here is derived from an EMBL/GenBank/DDBJ whole genome shotgun (WGS) entry which is preliminary data.</text>
</comment>
<accession>A0A8H6YMA9</accession>
<evidence type="ECO:0000313" key="4">
    <source>
        <dbReference type="EMBL" id="KAF7363735.1"/>
    </source>
</evidence>
<name>A0A8H6YMA9_9AGAR</name>
<feature type="compositionally biased region" description="Polar residues" evidence="1">
    <location>
        <begin position="242"/>
        <end position="259"/>
    </location>
</feature>
<feature type="compositionally biased region" description="Polar residues" evidence="1">
    <location>
        <begin position="394"/>
        <end position="409"/>
    </location>
</feature>
<dbReference type="CDD" id="cd12087">
    <property type="entry name" value="TM_EGFR-like"/>
    <property type="match status" value="1"/>
</dbReference>
<feature type="chain" id="PRO_5034049641" evidence="3">
    <location>
        <begin position="19"/>
        <end position="445"/>
    </location>
</feature>
<keyword evidence="3" id="KW-0732">Signal</keyword>
<evidence type="ECO:0000313" key="5">
    <source>
        <dbReference type="Proteomes" id="UP000623467"/>
    </source>
</evidence>
<gene>
    <name evidence="4" type="ORF">MSAN_01031300</name>
</gene>
<keyword evidence="2" id="KW-0812">Transmembrane</keyword>
<feature type="region of interest" description="Disordered" evidence="1">
    <location>
        <begin position="176"/>
        <end position="264"/>
    </location>
</feature>
<keyword evidence="2" id="KW-1133">Transmembrane helix</keyword>
<dbReference type="Proteomes" id="UP000623467">
    <property type="component" value="Unassembled WGS sequence"/>
</dbReference>
<organism evidence="4 5">
    <name type="scientific">Mycena sanguinolenta</name>
    <dbReference type="NCBI Taxonomy" id="230812"/>
    <lineage>
        <taxon>Eukaryota</taxon>
        <taxon>Fungi</taxon>
        <taxon>Dikarya</taxon>
        <taxon>Basidiomycota</taxon>
        <taxon>Agaricomycotina</taxon>
        <taxon>Agaricomycetes</taxon>
        <taxon>Agaricomycetidae</taxon>
        <taxon>Agaricales</taxon>
        <taxon>Marasmiineae</taxon>
        <taxon>Mycenaceae</taxon>
        <taxon>Mycena</taxon>
    </lineage>
</organism>
<dbReference type="OrthoDB" id="3045159at2759"/>
<reference evidence="4" key="1">
    <citation type="submission" date="2020-05" db="EMBL/GenBank/DDBJ databases">
        <title>Mycena genomes resolve the evolution of fungal bioluminescence.</title>
        <authorList>
            <person name="Tsai I.J."/>
        </authorList>
    </citation>
    <scope>NUCLEOTIDE SEQUENCE</scope>
    <source>
        <strain evidence="4">160909Yilan</strain>
    </source>
</reference>
<feature type="region of interest" description="Disordered" evidence="1">
    <location>
        <begin position="367"/>
        <end position="409"/>
    </location>
</feature>
<keyword evidence="5" id="KW-1185">Reference proteome</keyword>
<sequence>MWLPHSFIVLLFAIAASGALVNTTYDDSSSSFTFSAAWDVITPSNPCSGCSTKPNATKVHDGTWHDGNVVSSGGGPTGSFTFQGSAVYIFGIDQNSAEADIVFTLGDKQQTHHYDGPGTVTSSGTDQFVYNALFFSATGLPSDQTQTVSWVLNFADTGVGLQIGLFDYAVVTTGEDDVSNPPPTSSTTSVQTIQTSTPSSTNNNSPNTSIGSSRTTTRASSSSGASQSETSSGASHSSGASQINNPTVSGADQGSSPSGRVSGISGTTTVVAGIGATSSKSKSNIGAIAGGIVGALVIIALVALLVWYRLRRVRRVKPDTAVRPQSQFLRVADYPILARQAENAPRVSTSLSKAAMAEGASTVSLLRPQDDHSAGAPTAPSSNCAPSIMDPTDLHNSSSPDVIPTTTTTSRDMRWMEERLVALEAQMAAQVVQQQPPPYLHEDDE</sequence>
<proteinExistence type="predicted"/>
<protein>
    <submittedName>
        <fullName evidence="4">Myb-DNA-bind-2 domain-containing protein</fullName>
    </submittedName>
</protein>
<keyword evidence="2" id="KW-0472">Membrane</keyword>
<evidence type="ECO:0000256" key="1">
    <source>
        <dbReference type="SAM" id="MobiDB-lite"/>
    </source>
</evidence>